<reference evidence="3 4" key="1">
    <citation type="journal article" date="2016" name="Mol. Biol. Evol.">
        <title>Comparative Genomics of Early-Diverging Mushroom-Forming Fungi Provides Insights into the Origins of Lignocellulose Decay Capabilities.</title>
        <authorList>
            <person name="Nagy L.G."/>
            <person name="Riley R."/>
            <person name="Tritt A."/>
            <person name="Adam C."/>
            <person name="Daum C."/>
            <person name="Floudas D."/>
            <person name="Sun H."/>
            <person name="Yadav J.S."/>
            <person name="Pangilinan J."/>
            <person name="Larsson K.H."/>
            <person name="Matsuura K."/>
            <person name="Barry K."/>
            <person name="Labutti K."/>
            <person name="Kuo R."/>
            <person name="Ohm R.A."/>
            <person name="Bhattacharya S.S."/>
            <person name="Shirouzu T."/>
            <person name="Yoshinaga Y."/>
            <person name="Martin F.M."/>
            <person name="Grigoriev I.V."/>
            <person name="Hibbett D.S."/>
        </authorList>
    </citation>
    <scope>NUCLEOTIDE SEQUENCE [LARGE SCALE GENOMIC DNA]</scope>
    <source>
        <strain evidence="3 4">CBS 109695</strain>
    </source>
</reference>
<evidence type="ECO:0000313" key="4">
    <source>
        <dbReference type="Proteomes" id="UP000076532"/>
    </source>
</evidence>
<dbReference type="PROSITE" id="PS50011">
    <property type="entry name" value="PROTEIN_KINASE_DOM"/>
    <property type="match status" value="1"/>
</dbReference>
<gene>
    <name evidence="3" type="ORF">FIBSPDRAFT_1054755</name>
</gene>
<organism evidence="3 4">
    <name type="scientific">Athelia psychrophila</name>
    <dbReference type="NCBI Taxonomy" id="1759441"/>
    <lineage>
        <taxon>Eukaryota</taxon>
        <taxon>Fungi</taxon>
        <taxon>Dikarya</taxon>
        <taxon>Basidiomycota</taxon>
        <taxon>Agaricomycotina</taxon>
        <taxon>Agaricomycetes</taxon>
        <taxon>Agaricomycetidae</taxon>
        <taxon>Atheliales</taxon>
        <taxon>Atheliaceae</taxon>
        <taxon>Athelia</taxon>
    </lineage>
</organism>
<dbReference type="InterPro" id="IPR000719">
    <property type="entry name" value="Prot_kinase_dom"/>
</dbReference>
<dbReference type="OrthoDB" id="346907at2759"/>
<dbReference type="GO" id="GO:0005524">
    <property type="term" value="F:ATP binding"/>
    <property type="evidence" value="ECO:0007669"/>
    <property type="project" value="InterPro"/>
</dbReference>
<name>A0A167UUJ2_9AGAM</name>
<dbReference type="SUPFAM" id="SSF56112">
    <property type="entry name" value="Protein kinase-like (PK-like)"/>
    <property type="match status" value="1"/>
</dbReference>
<dbReference type="Proteomes" id="UP000076532">
    <property type="component" value="Unassembled WGS sequence"/>
</dbReference>
<evidence type="ECO:0000259" key="2">
    <source>
        <dbReference type="PROSITE" id="PS50011"/>
    </source>
</evidence>
<dbReference type="STRING" id="436010.A0A167UUJ2"/>
<dbReference type="InterPro" id="IPR051681">
    <property type="entry name" value="Ser/Thr_Kinases-Pseudokinases"/>
</dbReference>
<evidence type="ECO:0000313" key="3">
    <source>
        <dbReference type="EMBL" id="KZP04314.1"/>
    </source>
</evidence>
<dbReference type="GO" id="GO:0004674">
    <property type="term" value="F:protein serine/threonine kinase activity"/>
    <property type="evidence" value="ECO:0007669"/>
    <property type="project" value="TreeGrafter"/>
</dbReference>
<dbReference type="PANTHER" id="PTHR44329">
    <property type="entry name" value="SERINE/THREONINE-PROTEIN KINASE TNNI3K-RELATED"/>
    <property type="match status" value="1"/>
</dbReference>
<evidence type="ECO:0000256" key="1">
    <source>
        <dbReference type="SAM" id="MobiDB-lite"/>
    </source>
</evidence>
<feature type="compositionally biased region" description="Low complexity" evidence="1">
    <location>
        <begin position="12"/>
        <end position="21"/>
    </location>
</feature>
<proteinExistence type="predicted"/>
<keyword evidence="4" id="KW-1185">Reference proteome</keyword>
<dbReference type="AlphaFoldDB" id="A0A167UUJ2"/>
<dbReference type="Pfam" id="PF00069">
    <property type="entry name" value="Pkinase"/>
    <property type="match status" value="1"/>
</dbReference>
<sequence>MSKSSMATPDWCSCPVSSSTPTPRPNIHQVLQAHLTRYIQPLDLTGQIAYGTPTIFGGHADVSRGIWRVHTNQPSVAVKVIRSPAAGSTKYELKRYDKRRRREVQVWKRLQHQNIVHLLGTATDFPCRMEQGSPRPVALVSPWMERGNLTDLLKHESIYSISDRLQLLCGVAEGLNYLHSKDVIHADLHPGNILIHNNGHPCLTDFGLSSINAEFAGTSYFTATMCAAIRWCAPELIPPQEDVESFNPRLTLACDIFSFGNVVLQVLSNKLPYYNIKHDSYVLIQMRKHRPKRPPHALSDVHWEFIQSCWGIEPSLRPTAGIVHQSLLTLCKE</sequence>
<dbReference type="InterPro" id="IPR011009">
    <property type="entry name" value="Kinase-like_dom_sf"/>
</dbReference>
<protein>
    <submittedName>
        <fullName evidence="3">Kinase-like protein</fullName>
    </submittedName>
</protein>
<feature type="domain" description="Protein kinase" evidence="2">
    <location>
        <begin position="39"/>
        <end position="327"/>
    </location>
</feature>
<dbReference type="Gene3D" id="1.10.510.10">
    <property type="entry name" value="Transferase(Phosphotransferase) domain 1"/>
    <property type="match status" value="1"/>
</dbReference>
<feature type="region of interest" description="Disordered" evidence="1">
    <location>
        <begin position="1"/>
        <end position="25"/>
    </location>
</feature>
<accession>A0A167UUJ2</accession>
<dbReference type="EMBL" id="KV417935">
    <property type="protein sequence ID" value="KZP04314.1"/>
    <property type="molecule type" value="Genomic_DNA"/>
</dbReference>